<proteinExistence type="predicted"/>
<dbReference type="RefSeq" id="WP_002691873.1">
    <property type="nucleotide sequence ID" value="NZ_CM001797.1"/>
</dbReference>
<dbReference type="Proteomes" id="UP000011701">
    <property type="component" value="Chromosome"/>
</dbReference>
<dbReference type="EMBL" id="AGDY01000005">
    <property type="protein sequence ID" value="EMB22299.1"/>
    <property type="molecule type" value="Genomic_DNA"/>
</dbReference>
<comment type="caution">
    <text evidence="1">The sequence shown here is derived from an EMBL/GenBank/DDBJ whole genome shotgun (WGS) entry which is preliminary data.</text>
</comment>
<sequence>MTKKIVPQFTGNRSAGNAYGCGCCCNKQWGNFAQARSAAKNMGDVCGCTCIGYTNHAANNDLAYENLIFSL</sequence>
<accession>A0A0F6MPU2</accession>
<protein>
    <submittedName>
        <fullName evidence="1">Uncharacterized protein</fullName>
    </submittedName>
</protein>
<organism evidence="1">
    <name type="scientific">Treponema denticola OTK</name>
    <dbReference type="NCBI Taxonomy" id="999434"/>
    <lineage>
        <taxon>Bacteria</taxon>
        <taxon>Pseudomonadati</taxon>
        <taxon>Spirochaetota</taxon>
        <taxon>Spirochaetia</taxon>
        <taxon>Spirochaetales</taxon>
        <taxon>Treponemataceae</taxon>
        <taxon>Treponema</taxon>
    </lineage>
</organism>
<dbReference type="PATRIC" id="fig|999434.4.peg.1261"/>
<reference evidence="1" key="1">
    <citation type="submission" date="2012-01" db="EMBL/GenBank/DDBJ databases">
        <title>The Genome Sequence of Treponema denticola OTK.</title>
        <authorList>
            <consortium name="The Broad Institute Genome Sequencing Platform"/>
            <person name="Earl A."/>
            <person name="Ward D."/>
            <person name="Feldgarden M."/>
            <person name="Gevers D."/>
            <person name="Blanton J.M."/>
            <person name="Fenno C.J."/>
            <person name="Baranova O.V."/>
            <person name="Mathney J."/>
            <person name="Dewhirst F.E."/>
            <person name="Izard J."/>
            <person name="Young S.K."/>
            <person name="Zeng Q."/>
            <person name="Gargeya S."/>
            <person name="Fitzgerald M."/>
            <person name="Haas B."/>
            <person name="Abouelleil A."/>
            <person name="Alvarado L."/>
            <person name="Arachchi H.M."/>
            <person name="Berlin A."/>
            <person name="Chapman S.B."/>
            <person name="Gearin G."/>
            <person name="Goldberg J."/>
            <person name="Griggs A."/>
            <person name="Gujja S."/>
            <person name="Hansen M."/>
            <person name="Heiman D."/>
            <person name="Howarth C."/>
            <person name="Larimer J."/>
            <person name="Lui A."/>
            <person name="MacDonald P.J.P."/>
            <person name="McCowen C."/>
            <person name="Montmayeur A."/>
            <person name="Murphy C."/>
            <person name="Neiman D."/>
            <person name="Pearson M."/>
            <person name="Priest M."/>
            <person name="Roberts A."/>
            <person name="Saif S."/>
            <person name="Shea T."/>
            <person name="Sisk P."/>
            <person name="Stolte C."/>
            <person name="Sykes S."/>
            <person name="Wortman J."/>
            <person name="Nusbaum C."/>
            <person name="Birren B."/>
        </authorList>
    </citation>
    <scope>NUCLEOTIDE SEQUENCE [LARGE SCALE GENOMIC DNA]</scope>
    <source>
        <strain evidence="1">OTK</strain>
    </source>
</reference>
<dbReference type="HOGENOM" id="CLU_2738845_0_0_12"/>
<name>A0A0F6MPU2_TREDN</name>
<dbReference type="AlphaFoldDB" id="A0A0F6MPU2"/>
<evidence type="ECO:0000313" key="1">
    <source>
        <dbReference type="EMBL" id="EMB22299.1"/>
    </source>
</evidence>
<gene>
    <name evidence="1" type="ORF">HMPREF9723_01217</name>
</gene>